<accession>A0ABP8JNR9</accession>
<comment type="caution">
    <text evidence="3">The sequence shown here is derived from an EMBL/GenBank/DDBJ whole genome shotgun (WGS) entry which is preliminary data.</text>
</comment>
<feature type="region of interest" description="Disordered" evidence="1">
    <location>
        <begin position="45"/>
        <end position="87"/>
    </location>
</feature>
<organism evidence="3 4">
    <name type="scientific">Hymenobacter koreensis</name>
    <dbReference type="NCBI Taxonomy" id="1084523"/>
    <lineage>
        <taxon>Bacteria</taxon>
        <taxon>Pseudomonadati</taxon>
        <taxon>Bacteroidota</taxon>
        <taxon>Cytophagia</taxon>
        <taxon>Cytophagales</taxon>
        <taxon>Hymenobacteraceae</taxon>
        <taxon>Hymenobacter</taxon>
    </lineage>
</organism>
<name>A0ABP8JNR9_9BACT</name>
<evidence type="ECO:0000256" key="1">
    <source>
        <dbReference type="SAM" id="MobiDB-lite"/>
    </source>
</evidence>
<dbReference type="EMBL" id="BAABHA010000015">
    <property type="protein sequence ID" value="GAA4393730.1"/>
    <property type="molecule type" value="Genomic_DNA"/>
</dbReference>
<sequence>MRTRVIMLILIGRKTTSAPVTLYRMKLSYSPLLLAAVLLASSCNQTPTEQPANAPTETTPEQQGAATAPAPGTATTETPAAAAPAAPAAQPVQLSFRFKPVKDADPMMPKTNVFLVLKGGQDKEIDLGRVTGKPDVVDEAKAQRAGFPGGMIIGFRSYDPNSGTGDDLAVLQGVGGRLQILQRRVDETADQPGTFQTAREIPMPANTQLQAAPTAKK</sequence>
<keyword evidence="2" id="KW-0732">Signal</keyword>
<protein>
    <submittedName>
        <fullName evidence="3">Uncharacterized protein</fullName>
    </submittedName>
</protein>
<feature type="compositionally biased region" description="Low complexity" evidence="1">
    <location>
        <begin position="56"/>
        <end position="87"/>
    </location>
</feature>
<feature type="chain" id="PRO_5045631616" evidence="2">
    <location>
        <begin position="36"/>
        <end position="217"/>
    </location>
</feature>
<evidence type="ECO:0000313" key="3">
    <source>
        <dbReference type="EMBL" id="GAA4393730.1"/>
    </source>
</evidence>
<feature type="compositionally biased region" description="Polar residues" evidence="1">
    <location>
        <begin position="45"/>
        <end position="55"/>
    </location>
</feature>
<feature type="region of interest" description="Disordered" evidence="1">
    <location>
        <begin position="188"/>
        <end position="217"/>
    </location>
</feature>
<reference evidence="4" key="1">
    <citation type="journal article" date="2019" name="Int. J. Syst. Evol. Microbiol.">
        <title>The Global Catalogue of Microorganisms (GCM) 10K type strain sequencing project: providing services to taxonomists for standard genome sequencing and annotation.</title>
        <authorList>
            <consortium name="The Broad Institute Genomics Platform"/>
            <consortium name="The Broad Institute Genome Sequencing Center for Infectious Disease"/>
            <person name="Wu L."/>
            <person name="Ma J."/>
        </authorList>
    </citation>
    <scope>NUCLEOTIDE SEQUENCE [LARGE SCALE GENOMIC DNA]</scope>
    <source>
        <strain evidence="4">JCM 17924</strain>
    </source>
</reference>
<dbReference type="Proteomes" id="UP001500454">
    <property type="component" value="Unassembled WGS sequence"/>
</dbReference>
<feature type="signal peptide" evidence="2">
    <location>
        <begin position="1"/>
        <end position="35"/>
    </location>
</feature>
<proteinExistence type="predicted"/>
<evidence type="ECO:0000313" key="4">
    <source>
        <dbReference type="Proteomes" id="UP001500454"/>
    </source>
</evidence>
<gene>
    <name evidence="3" type="ORF">GCM10023186_45590</name>
</gene>
<evidence type="ECO:0000256" key="2">
    <source>
        <dbReference type="SAM" id="SignalP"/>
    </source>
</evidence>
<keyword evidence="4" id="KW-1185">Reference proteome</keyword>